<keyword evidence="2" id="KW-0472">Membrane</keyword>
<feature type="region of interest" description="Disordered" evidence="1">
    <location>
        <begin position="73"/>
        <end position="97"/>
    </location>
</feature>
<keyword evidence="2" id="KW-1133">Transmembrane helix</keyword>
<evidence type="ECO:0000313" key="3">
    <source>
        <dbReference type="EMBL" id="QSQ12689.1"/>
    </source>
</evidence>
<dbReference type="Proteomes" id="UP000663090">
    <property type="component" value="Chromosome"/>
</dbReference>
<organism evidence="3 4">
    <name type="scientific">Myxococcus landrumensis</name>
    <dbReference type="NCBI Taxonomy" id="2813577"/>
    <lineage>
        <taxon>Bacteria</taxon>
        <taxon>Pseudomonadati</taxon>
        <taxon>Myxococcota</taxon>
        <taxon>Myxococcia</taxon>
        <taxon>Myxococcales</taxon>
        <taxon>Cystobacterineae</taxon>
        <taxon>Myxococcaceae</taxon>
        <taxon>Myxococcus</taxon>
    </lineage>
</organism>
<feature type="compositionally biased region" description="Low complexity" evidence="1">
    <location>
        <begin position="73"/>
        <end position="83"/>
    </location>
</feature>
<name>A0ABX7N1T9_9BACT</name>
<keyword evidence="2" id="KW-0812">Transmembrane</keyword>
<dbReference type="EMBL" id="CP071091">
    <property type="protein sequence ID" value="QSQ12689.1"/>
    <property type="molecule type" value="Genomic_DNA"/>
</dbReference>
<accession>A0ABX7N1T9</accession>
<evidence type="ECO:0000256" key="2">
    <source>
        <dbReference type="SAM" id="Phobius"/>
    </source>
</evidence>
<keyword evidence="4" id="KW-1185">Reference proteome</keyword>
<proteinExistence type="predicted"/>
<dbReference type="RefSeq" id="WP_206714408.1">
    <property type="nucleotide sequence ID" value="NZ_CP071091.1"/>
</dbReference>
<evidence type="ECO:0000256" key="1">
    <source>
        <dbReference type="SAM" id="MobiDB-lite"/>
    </source>
</evidence>
<feature type="transmembrane region" description="Helical" evidence="2">
    <location>
        <begin position="244"/>
        <end position="264"/>
    </location>
</feature>
<sequence length="276" mass="29173">MKFQCEACERLIPLESFRMEAAVLVVTCQRCGAESRARTTVRASGEGASPAQVATVGGAPAMAVSGGITGSAVSASGEGAGPSRAPVDAPSGASPERAGVAPLRMVRGATPQGPQDDEALFTPPAGHCPKCVSVRRPTALSCSQCGLVYANFVAEDHTPSAELMAAWRALAACWEEWPEHERFLSTAMGRGELASAGRLYRVRLARVPDDAMAQRAREEVVRRATLVVTTEAEPQGPSLLKRRLRGGAIAVLSLVMLVLLTYVMQRMRMLFAGNVP</sequence>
<evidence type="ECO:0008006" key="5">
    <source>
        <dbReference type="Google" id="ProtNLM"/>
    </source>
</evidence>
<gene>
    <name evidence="3" type="ORF">JY572_30705</name>
</gene>
<protein>
    <recommendedName>
        <fullName evidence="5">Zinc finger/thioredoxin putative domain-containing protein</fullName>
    </recommendedName>
</protein>
<reference evidence="3 4" key="1">
    <citation type="submission" date="2021-02" db="EMBL/GenBank/DDBJ databases">
        <title>De Novo genome assembly of isolated myxobacteria.</title>
        <authorList>
            <person name="Stevens D.C."/>
        </authorList>
    </citation>
    <scope>NUCLEOTIDE SEQUENCE [LARGE SCALE GENOMIC DNA]</scope>
    <source>
        <strain evidence="3 4">SCHIC003</strain>
    </source>
</reference>
<evidence type="ECO:0000313" key="4">
    <source>
        <dbReference type="Proteomes" id="UP000663090"/>
    </source>
</evidence>